<dbReference type="PIRSF" id="PIRSF005572">
    <property type="entry name" value="NifS"/>
    <property type="match status" value="1"/>
</dbReference>
<dbReference type="InterPro" id="IPR015424">
    <property type="entry name" value="PyrdxlP-dep_Trfase"/>
</dbReference>
<name>A0A419V7E2_9BACL</name>
<dbReference type="Gene3D" id="3.40.640.10">
    <property type="entry name" value="Type I PLP-dependent aspartate aminotransferase-like (Major domain)"/>
    <property type="match status" value="1"/>
</dbReference>
<dbReference type="InterPro" id="IPR020578">
    <property type="entry name" value="Aminotrans_V_PyrdxlP_BS"/>
</dbReference>
<dbReference type="AlphaFoldDB" id="A0A419V7E2"/>
<keyword evidence="10" id="KW-1185">Reference proteome</keyword>
<dbReference type="InterPro" id="IPR016454">
    <property type="entry name" value="Cysteine_dSase"/>
</dbReference>
<comment type="similarity">
    <text evidence="2">Belongs to the class-V pyridoxal-phosphate-dependent aminotransferase family. NifS/IscS subfamily.</text>
</comment>
<keyword evidence="5" id="KW-0408">Iron</keyword>
<dbReference type="InterPro" id="IPR000192">
    <property type="entry name" value="Aminotrans_V_dom"/>
</dbReference>
<dbReference type="Gene3D" id="1.10.260.50">
    <property type="match status" value="1"/>
</dbReference>
<evidence type="ECO:0000256" key="1">
    <source>
        <dbReference type="ARBA" id="ARBA00001933"/>
    </source>
</evidence>
<evidence type="ECO:0000256" key="7">
    <source>
        <dbReference type="RuleBase" id="RU004504"/>
    </source>
</evidence>
<evidence type="ECO:0000256" key="3">
    <source>
        <dbReference type="ARBA" id="ARBA00022723"/>
    </source>
</evidence>
<dbReference type="SUPFAM" id="SSF53383">
    <property type="entry name" value="PLP-dependent transferases"/>
    <property type="match status" value="1"/>
</dbReference>
<proteinExistence type="inferred from homology"/>
<evidence type="ECO:0000313" key="10">
    <source>
        <dbReference type="Proteomes" id="UP000285120"/>
    </source>
</evidence>
<evidence type="ECO:0000256" key="4">
    <source>
        <dbReference type="ARBA" id="ARBA00022898"/>
    </source>
</evidence>
<dbReference type="GO" id="GO:0051536">
    <property type="term" value="F:iron-sulfur cluster binding"/>
    <property type="evidence" value="ECO:0007669"/>
    <property type="project" value="UniProtKB-KW"/>
</dbReference>
<dbReference type="GO" id="GO:0003824">
    <property type="term" value="F:catalytic activity"/>
    <property type="evidence" value="ECO:0007669"/>
    <property type="project" value="UniProtKB-ARBA"/>
</dbReference>
<dbReference type="EMBL" id="RAPK01000007">
    <property type="protein sequence ID" value="RKD75767.1"/>
    <property type="molecule type" value="Genomic_DNA"/>
</dbReference>
<keyword evidence="6" id="KW-0411">Iron-sulfur</keyword>
<comment type="cofactor">
    <cofactor evidence="1 7">
        <name>pyridoxal 5'-phosphate</name>
        <dbReference type="ChEBI" id="CHEBI:597326"/>
    </cofactor>
</comment>
<dbReference type="Gene3D" id="3.90.1150.10">
    <property type="entry name" value="Aspartate Aminotransferase, domain 1"/>
    <property type="match status" value="1"/>
</dbReference>
<dbReference type="OrthoDB" id="9808002at2"/>
<organism evidence="9 10">
    <name type="scientific">Sinobaca qinghaiensis</name>
    <dbReference type="NCBI Taxonomy" id="342944"/>
    <lineage>
        <taxon>Bacteria</taxon>
        <taxon>Bacillati</taxon>
        <taxon>Bacillota</taxon>
        <taxon>Bacilli</taxon>
        <taxon>Bacillales</taxon>
        <taxon>Sporolactobacillaceae</taxon>
        <taxon>Sinobaca</taxon>
    </lineage>
</organism>
<keyword evidence="4" id="KW-0663">Pyridoxal phosphate</keyword>
<evidence type="ECO:0000256" key="2">
    <source>
        <dbReference type="ARBA" id="ARBA00006490"/>
    </source>
</evidence>
<evidence type="ECO:0000256" key="6">
    <source>
        <dbReference type="ARBA" id="ARBA00023014"/>
    </source>
</evidence>
<comment type="caution">
    <text evidence="9">The sequence shown here is derived from an EMBL/GenBank/DDBJ whole genome shotgun (WGS) entry which is preliminary data.</text>
</comment>
<evidence type="ECO:0000256" key="5">
    <source>
        <dbReference type="ARBA" id="ARBA00023004"/>
    </source>
</evidence>
<dbReference type="PANTHER" id="PTHR11601">
    <property type="entry name" value="CYSTEINE DESULFURYLASE FAMILY MEMBER"/>
    <property type="match status" value="1"/>
</dbReference>
<dbReference type="Proteomes" id="UP000285120">
    <property type="component" value="Unassembled WGS sequence"/>
</dbReference>
<sequence>MIYLDNSATTKPWPEVMETFIKASGDYFGNPSSMHQLGKDAGILLSKARDSAASMLGVEAEEVIFTSGGSESNALAVQGTMKALASRGKHAVTTVMEHPSVLKQFQDQEKQGAEVTYLQPGSDGRITASQVIQALRKDTVLVSIIRVQNEIGTVQPIEEIGRELAAFPKIYFHTDDVQGAGKLPIDLTYVDLYSLSSHKFHGVRGAGILVKKKGKNPAPLIMGGAQENGMRAGTENVPAAAAMVKALRLSREAYQASNGRLRELHNKMTNHYQGMTGVEINTPASGSVPYILNISVKHSKPEAIVEELSGRGIYISSKSACSSKEKNTDSVLGACGYTKERAETALRISLSAETTEQDIDELLRACSSIFPAVQLVVGGK</sequence>
<dbReference type="InterPro" id="IPR015421">
    <property type="entry name" value="PyrdxlP-dep_Trfase_major"/>
</dbReference>
<feature type="domain" description="Aminotransferase class V" evidence="8">
    <location>
        <begin position="2"/>
        <end position="362"/>
    </location>
</feature>
<gene>
    <name evidence="9" type="ORF">ATL39_1470</name>
</gene>
<evidence type="ECO:0000313" key="9">
    <source>
        <dbReference type="EMBL" id="RKD75767.1"/>
    </source>
</evidence>
<dbReference type="InterPro" id="IPR015422">
    <property type="entry name" value="PyrdxlP-dep_Trfase_small"/>
</dbReference>
<evidence type="ECO:0000259" key="8">
    <source>
        <dbReference type="Pfam" id="PF00266"/>
    </source>
</evidence>
<dbReference type="Pfam" id="PF00266">
    <property type="entry name" value="Aminotran_5"/>
    <property type="match status" value="1"/>
</dbReference>
<accession>A0A419V7E2</accession>
<dbReference type="RefSeq" id="WP_120192623.1">
    <property type="nucleotide sequence ID" value="NZ_RAPK01000007.1"/>
</dbReference>
<protein>
    <submittedName>
        <fullName evidence="9">Cysteine desulfurase</fullName>
    </submittedName>
</protein>
<dbReference type="PANTHER" id="PTHR11601:SF50">
    <property type="entry name" value="CYSTEINE DESULFURASE ISCS 2-RELATED"/>
    <property type="match status" value="1"/>
</dbReference>
<dbReference type="GO" id="GO:0046872">
    <property type="term" value="F:metal ion binding"/>
    <property type="evidence" value="ECO:0007669"/>
    <property type="project" value="UniProtKB-KW"/>
</dbReference>
<keyword evidence="3" id="KW-0479">Metal-binding</keyword>
<reference evidence="9 10" key="1">
    <citation type="submission" date="2018-09" db="EMBL/GenBank/DDBJ databases">
        <title>Genomic Encyclopedia of Archaeal and Bacterial Type Strains, Phase II (KMG-II): from individual species to whole genera.</title>
        <authorList>
            <person name="Goeker M."/>
        </authorList>
    </citation>
    <scope>NUCLEOTIDE SEQUENCE [LARGE SCALE GENOMIC DNA]</scope>
    <source>
        <strain evidence="9 10">DSM 17008</strain>
    </source>
</reference>
<dbReference type="PROSITE" id="PS00595">
    <property type="entry name" value="AA_TRANSFER_CLASS_5"/>
    <property type="match status" value="1"/>
</dbReference>